<dbReference type="EC" id="2.4.-.-" evidence="9"/>
<dbReference type="Proteomes" id="UP001597544">
    <property type="component" value="Unassembled WGS sequence"/>
</dbReference>
<evidence type="ECO:0000256" key="6">
    <source>
        <dbReference type="ARBA" id="ARBA00022989"/>
    </source>
</evidence>
<evidence type="ECO:0000256" key="4">
    <source>
        <dbReference type="ARBA" id="ARBA00022679"/>
    </source>
</evidence>
<evidence type="ECO:0000256" key="2">
    <source>
        <dbReference type="ARBA" id="ARBA00004308"/>
    </source>
</evidence>
<name>A0ABW5IML6_9BACT</name>
<keyword evidence="8" id="KW-0325">Glycoprotein</keyword>
<evidence type="ECO:0000256" key="7">
    <source>
        <dbReference type="ARBA" id="ARBA00023136"/>
    </source>
</evidence>
<evidence type="ECO:0000256" key="3">
    <source>
        <dbReference type="ARBA" id="ARBA00022676"/>
    </source>
</evidence>
<evidence type="ECO:0000256" key="5">
    <source>
        <dbReference type="ARBA" id="ARBA00022692"/>
    </source>
</evidence>
<reference evidence="10" key="1">
    <citation type="journal article" date="2019" name="Int. J. Syst. Evol. Microbiol.">
        <title>The Global Catalogue of Microorganisms (GCM) 10K type strain sequencing project: providing services to taxonomists for standard genome sequencing and annotation.</title>
        <authorList>
            <consortium name="The Broad Institute Genomics Platform"/>
            <consortium name="The Broad Institute Genome Sequencing Center for Infectious Disease"/>
            <person name="Wu L."/>
            <person name="Ma J."/>
        </authorList>
    </citation>
    <scope>NUCLEOTIDE SEQUENCE [LARGE SCALE GENOMIC DNA]</scope>
    <source>
        <strain evidence="10">KCTC 42498</strain>
    </source>
</reference>
<dbReference type="InterPro" id="IPR038578">
    <property type="entry name" value="GT29-like_sf"/>
</dbReference>
<sequence length="249" mass="28902">MVNTFEGLIMMIQNTRIFNPEKEFKDKRIAVIGAADSAFEKENGNFIDGFDYVIRVNKAPHSLTEDKYNFIGSRTDILFHSFFELTEGGGGVIDWSLYQQQGIKYVVNPNHDLKGLKAHLNYYKRHLNPNKTYLLPWNFYKEVKKNFGVWVPTVGFSALYSAVSSGCKEVYVTGFTFFKTPYANDYRDDLKDVQKNSDFLKKQGFHNPDLELQEFIKQADKQQRKGTQIIMDNALRSIVKNHKRLNNEQ</sequence>
<dbReference type="InterPro" id="IPR001675">
    <property type="entry name" value="Glyco_trans_29"/>
</dbReference>
<organism evidence="9 10">
    <name type="scientific">Pontibacter locisalis</name>
    <dbReference type="NCBI Taxonomy" id="1719035"/>
    <lineage>
        <taxon>Bacteria</taxon>
        <taxon>Pseudomonadati</taxon>
        <taxon>Bacteroidota</taxon>
        <taxon>Cytophagia</taxon>
        <taxon>Cytophagales</taxon>
        <taxon>Hymenobacteraceae</taxon>
        <taxon>Pontibacter</taxon>
    </lineage>
</organism>
<protein>
    <submittedName>
        <fullName evidence="9">Glycosyltransferase family 29 protein</fullName>
        <ecNumber evidence="9">2.4.-.-</ecNumber>
    </submittedName>
</protein>
<evidence type="ECO:0000313" key="10">
    <source>
        <dbReference type="Proteomes" id="UP001597544"/>
    </source>
</evidence>
<comment type="caution">
    <text evidence="9">The sequence shown here is derived from an EMBL/GenBank/DDBJ whole genome shotgun (WGS) entry which is preliminary data.</text>
</comment>
<dbReference type="GO" id="GO:0016757">
    <property type="term" value="F:glycosyltransferase activity"/>
    <property type="evidence" value="ECO:0007669"/>
    <property type="project" value="UniProtKB-KW"/>
</dbReference>
<proteinExistence type="predicted"/>
<evidence type="ECO:0000256" key="8">
    <source>
        <dbReference type="ARBA" id="ARBA00023180"/>
    </source>
</evidence>
<dbReference type="EMBL" id="JBHULU010000014">
    <property type="protein sequence ID" value="MFD2514257.1"/>
    <property type="molecule type" value="Genomic_DNA"/>
</dbReference>
<keyword evidence="4 9" id="KW-0808">Transferase</keyword>
<keyword evidence="10" id="KW-1185">Reference proteome</keyword>
<comment type="subcellular location">
    <subcellularLocation>
        <location evidence="2">Endomembrane system</location>
    </subcellularLocation>
    <subcellularLocation>
        <location evidence="1">Membrane</location>
        <topology evidence="1">Single-pass membrane protein</topology>
    </subcellularLocation>
</comment>
<dbReference type="Pfam" id="PF00777">
    <property type="entry name" value="Glyco_transf_29"/>
    <property type="match status" value="1"/>
</dbReference>
<keyword evidence="7" id="KW-0472">Membrane</keyword>
<evidence type="ECO:0000256" key="1">
    <source>
        <dbReference type="ARBA" id="ARBA00004167"/>
    </source>
</evidence>
<accession>A0ABW5IML6</accession>
<keyword evidence="6" id="KW-1133">Transmembrane helix</keyword>
<dbReference type="Gene3D" id="3.90.1480.20">
    <property type="entry name" value="Glycosyl transferase family 29"/>
    <property type="match status" value="1"/>
</dbReference>
<keyword evidence="3 9" id="KW-0328">Glycosyltransferase</keyword>
<gene>
    <name evidence="9" type="ORF">ACFSRY_10300</name>
</gene>
<evidence type="ECO:0000313" key="9">
    <source>
        <dbReference type="EMBL" id="MFD2514257.1"/>
    </source>
</evidence>
<keyword evidence="5" id="KW-0812">Transmembrane</keyword>
<dbReference type="RefSeq" id="WP_377506480.1">
    <property type="nucleotide sequence ID" value="NZ_JBHULU010000014.1"/>
</dbReference>